<name>A0A5N6MGY7_9MICC</name>
<dbReference type="InterPro" id="IPR042081">
    <property type="entry name" value="RNA_2'-PTrans_C"/>
</dbReference>
<dbReference type="GO" id="GO:0003950">
    <property type="term" value="F:NAD+ poly-ADP-ribosyltransferase activity"/>
    <property type="evidence" value="ECO:0007669"/>
    <property type="project" value="InterPro"/>
</dbReference>
<evidence type="ECO:0000256" key="6">
    <source>
        <dbReference type="SAM" id="MobiDB-lite"/>
    </source>
</evidence>
<proteinExistence type="inferred from homology"/>
<dbReference type="PANTHER" id="PTHR12684">
    <property type="entry name" value="PUTATIVE PHOSPHOTRANSFERASE"/>
    <property type="match status" value="1"/>
</dbReference>
<comment type="caution">
    <text evidence="7">The sequence shown here is derived from an EMBL/GenBank/DDBJ whole genome shotgun (WGS) entry which is preliminary data.</text>
</comment>
<evidence type="ECO:0000313" key="8">
    <source>
        <dbReference type="Proteomes" id="UP000326852"/>
    </source>
</evidence>
<accession>A0A5N6MGY7</accession>
<keyword evidence="8" id="KW-1185">Reference proteome</keyword>
<evidence type="ECO:0000256" key="1">
    <source>
        <dbReference type="ARBA" id="ARBA00009836"/>
    </source>
</evidence>
<reference evidence="7 8" key="1">
    <citation type="submission" date="2019-08" db="EMBL/GenBank/DDBJ databases">
        <title>Arthrobacter sp. nov., isolated from plateau pika and Tibetan wild ass.</title>
        <authorList>
            <person name="Ge Y."/>
        </authorList>
    </citation>
    <scope>NUCLEOTIDE SEQUENCE [LARGE SCALE GENOMIC DNA]</scope>
    <source>
        <strain evidence="7 8">785</strain>
    </source>
</reference>
<dbReference type="Pfam" id="PF01885">
    <property type="entry name" value="PTS_2-RNA"/>
    <property type="match status" value="1"/>
</dbReference>
<dbReference type="Proteomes" id="UP000326852">
    <property type="component" value="Unassembled WGS sequence"/>
</dbReference>
<evidence type="ECO:0000256" key="5">
    <source>
        <dbReference type="HAMAP-Rule" id="MF_00299"/>
    </source>
</evidence>
<evidence type="ECO:0000313" key="7">
    <source>
        <dbReference type="EMBL" id="KAD3632847.1"/>
    </source>
</evidence>
<dbReference type="InterPro" id="IPR022928">
    <property type="entry name" value="RNA_2'-PTrans_KptA"/>
</dbReference>
<dbReference type="GO" id="GO:0006388">
    <property type="term" value="P:tRNA splicing, via endonucleolytic cleavage and ligation"/>
    <property type="evidence" value="ECO:0007669"/>
    <property type="project" value="UniProtKB-UniRule"/>
</dbReference>
<protein>
    <recommendedName>
        <fullName evidence="5">Probable RNA 2'-phosphotransferase</fullName>
        <ecNumber evidence="5">2.7.1.-</ecNumber>
    </recommendedName>
</protein>
<sequence>MAAGTVESSGGLFNGERDSGRGRRPMGEQPSRTEISRVLSHALRHAPGEYLLELDPEGWAPISDVLDALHRLGPGWAYVDEAVLREVLEASEKKRHQMSNGRIRAVHGHSVPVLPAEEPCTPPVVLFHGTARASLPAIRRSGLLPMKRQYVHLAETVEQAHQVGQRKDADPVILRIATDIAASAGVSFYRSASGVWLSGAIPASAVEVLDSGH</sequence>
<dbReference type="EC" id="2.7.1.-" evidence="5"/>
<keyword evidence="2 5" id="KW-0808">Transferase</keyword>
<dbReference type="InterPro" id="IPR042080">
    <property type="entry name" value="RNA_2'-PTrans_N"/>
</dbReference>
<dbReference type="PANTHER" id="PTHR12684:SF2">
    <property type="entry name" value="TRNA 2'-PHOSPHOTRANSFERASE 1"/>
    <property type="match status" value="1"/>
</dbReference>
<comment type="similarity">
    <text evidence="1 5">Belongs to the KptA/TPT1 family.</text>
</comment>
<keyword evidence="3 5" id="KW-0520">NAD</keyword>
<organism evidence="7 8">
    <name type="scientific">Arthrobacter yangruifuii</name>
    <dbReference type="NCBI Taxonomy" id="2606616"/>
    <lineage>
        <taxon>Bacteria</taxon>
        <taxon>Bacillati</taxon>
        <taxon>Actinomycetota</taxon>
        <taxon>Actinomycetes</taxon>
        <taxon>Micrococcales</taxon>
        <taxon>Micrococcaceae</taxon>
        <taxon>Arthrobacter</taxon>
    </lineage>
</organism>
<dbReference type="GO" id="GO:0000215">
    <property type="term" value="F:tRNA 2'-phosphotransferase activity"/>
    <property type="evidence" value="ECO:0007669"/>
    <property type="project" value="TreeGrafter"/>
</dbReference>
<evidence type="ECO:0000256" key="2">
    <source>
        <dbReference type="ARBA" id="ARBA00022679"/>
    </source>
</evidence>
<dbReference type="SUPFAM" id="SSF56399">
    <property type="entry name" value="ADP-ribosylation"/>
    <property type="match status" value="1"/>
</dbReference>
<dbReference type="AlphaFoldDB" id="A0A5N6MGY7"/>
<evidence type="ECO:0000256" key="4">
    <source>
        <dbReference type="ARBA" id="ARBA00025212"/>
    </source>
</evidence>
<dbReference type="HAMAP" id="MF_00299">
    <property type="entry name" value="KptA"/>
    <property type="match status" value="1"/>
</dbReference>
<dbReference type="Gene3D" id="3.20.170.30">
    <property type="match status" value="1"/>
</dbReference>
<comment type="function">
    <text evidence="4 5">Removes the 2'-phosphate from RNA via an intermediate in which the phosphate is ADP-ribosylated by NAD followed by a presumed transesterification to release the RNA and generate ADP-ribose 1''-2''-cyclic phosphate (APPR&gt;P). May function as an ADP-ribosylase.</text>
</comment>
<gene>
    <name evidence="5" type="primary">kptA</name>
    <name evidence="7" type="ORF">GD627_08270</name>
</gene>
<dbReference type="InterPro" id="IPR002745">
    <property type="entry name" value="Ptrans_KptA/Tpt1"/>
</dbReference>
<evidence type="ECO:0000256" key="3">
    <source>
        <dbReference type="ARBA" id="ARBA00023027"/>
    </source>
</evidence>
<feature type="region of interest" description="Disordered" evidence="6">
    <location>
        <begin position="1"/>
        <end position="33"/>
    </location>
</feature>
<dbReference type="Gene3D" id="1.10.10.970">
    <property type="entry name" value="RNA 2'-phosphotransferase, Tpt1/KptA family, N-terminal domain"/>
    <property type="match status" value="1"/>
</dbReference>
<dbReference type="EMBL" id="VTFX01000004">
    <property type="protein sequence ID" value="KAD3632847.1"/>
    <property type="molecule type" value="Genomic_DNA"/>
</dbReference>